<dbReference type="Gene3D" id="3.30.200.20">
    <property type="entry name" value="Phosphorylase Kinase, domain 1"/>
    <property type="match status" value="1"/>
</dbReference>
<keyword evidence="16 23" id="KW-1133">Transmembrane helix</keyword>
<evidence type="ECO:0000256" key="15">
    <source>
        <dbReference type="ARBA" id="ARBA00022840"/>
    </source>
</evidence>
<dbReference type="InterPro" id="IPR000719">
    <property type="entry name" value="Prot_kinase_dom"/>
</dbReference>
<evidence type="ECO:0000256" key="17">
    <source>
        <dbReference type="ARBA" id="ARBA00023136"/>
    </source>
</evidence>
<feature type="signal peptide" evidence="24">
    <location>
        <begin position="1"/>
        <end position="25"/>
    </location>
</feature>
<dbReference type="InterPro" id="IPR051420">
    <property type="entry name" value="Ser_Thr_Kinases_DiverseReg"/>
</dbReference>
<dbReference type="SMART" id="SM00220">
    <property type="entry name" value="S_TKc"/>
    <property type="match status" value="1"/>
</dbReference>
<evidence type="ECO:0000256" key="5">
    <source>
        <dbReference type="ARBA" id="ARBA00022475"/>
    </source>
</evidence>
<dbReference type="PROSITE" id="PS00107">
    <property type="entry name" value="PROTEIN_KINASE_ATP"/>
    <property type="match status" value="1"/>
</dbReference>
<evidence type="ECO:0000256" key="20">
    <source>
        <dbReference type="ARBA" id="ARBA00047899"/>
    </source>
</evidence>
<accession>A0AAV5EZX3</accession>
<dbReference type="Gene3D" id="3.80.10.10">
    <property type="entry name" value="Ribonuclease Inhibitor"/>
    <property type="match status" value="3"/>
</dbReference>
<dbReference type="FunFam" id="1.10.510.10:FF:000358">
    <property type="entry name" value="Putative leucine-rich repeat receptor-like serine/threonine-protein kinase"/>
    <property type="match status" value="1"/>
</dbReference>
<evidence type="ECO:0000313" key="26">
    <source>
        <dbReference type="EMBL" id="GJN28144.1"/>
    </source>
</evidence>
<feature type="binding site" evidence="22">
    <location>
        <position position="824"/>
    </location>
    <ligand>
        <name>ATP</name>
        <dbReference type="ChEBI" id="CHEBI:30616"/>
    </ligand>
</feature>
<dbReference type="AlphaFoldDB" id="A0AAV5EZX3"/>
<dbReference type="Pfam" id="PF13855">
    <property type="entry name" value="LRR_8"/>
    <property type="match status" value="2"/>
</dbReference>
<dbReference type="PROSITE" id="PS50011">
    <property type="entry name" value="PROTEIN_KINASE_DOM"/>
    <property type="match status" value="1"/>
</dbReference>
<dbReference type="PANTHER" id="PTHR48005:SF57">
    <property type="entry name" value="RECEPTOR KINASE-LIKE PROTEIN XA21"/>
    <property type="match status" value="1"/>
</dbReference>
<sequence length="1095" mass="119985">MALPYTSIILALIVMILPFVANSSALGNGTDLAVLRAFQAQLNDPRGIIHSNWTTSTSFCNWAGVSCSKRRQRVTALVLPSIPLQGELTPHLGNLSFLSVLNLKNTGLTGSIPADIGRLHRLKVLDISLNILAGSIPSTIGNLTRLQRLVLNKNHLSGSIPTELQSMRNLRYIYLQMNYLSGPIPDQVFNNTPFLRHIDLGNNTLSGSVPKNIGSLPMLEFLILQGNQLSGSVPPAIFNMSKLQKMVLSSNNNLTGPIPENVTFSLPMLQKIALYQNNFFGRIPLGLAACQQLNTLSLGENLFTDVIPLWLVKLPKLSAISIGGNNIAGSIPPELSNITSLTVLDLARCALTGEIPSELGQLTQLSWFHVSENRLGGAIPASLGNLSELFFLAMEENLLTGSVPASFGNMGSLVYLSVGGNLLLGDLGFLAPLCNCRQLQSLVISYCSFTGTLPIYIGNLSTQLQSFYASNNMLTGGIPPTLTNLSGLALLDLADNRLSNSIPEAIMSMENVQLLQLSRNNFFGPLSSEIGKLRSIQQLFLSGNNFFGPIPNTFGNLSMEYMSLSFNKFSSIIPASLLSMGNLVELDLSHNSFFGELPSDVSGLRQINRMDLSSNRLFGGIPDSFGKLQMLTYLNLSHNSFQDSVPDSFRKLSGLNTLDLSYNNLFGIIPKFLANLAYLASLNLSFNKLEGQIPEGGVFSNITLQSLKGNIGLCGTPRLGFPTCATENSHPKSRHIITFVIPIAVIAFASLSICIYRTIIRKFLKKEGTINSIYTGGFTSFRPVSYHEIVRATENFSYNNLLGVGSFGKVYKGHLDDGLVVAIKVLNMQLEEATRSFDAECQVLRMARHRNLIRILNTCSSLDFKALLLQYMPNGNLDMYLHAEDMPHLALLKRLDIMLDVSMAIQYLHHQHCEVVLHCDLKPSNVLFDENMVAHVADFGIARLLLGEDRSMVSASMPGTIGYMAPEYGSMGKASRKSDVYSYGIMLLEVFTGRRPTDPMFVGEQSIWCWVHQAFPQRLPDILDSRMLIDHESSWRASSSTEASSNRLSNSVALASIFELGLICSTESTDQRPTMDHVVAKLTAIKNDLLHPKAR</sequence>
<evidence type="ECO:0000256" key="18">
    <source>
        <dbReference type="ARBA" id="ARBA00023170"/>
    </source>
</evidence>
<dbReference type="InterPro" id="IPR001245">
    <property type="entry name" value="Ser-Thr/Tyr_kinase_cat_dom"/>
</dbReference>
<dbReference type="SUPFAM" id="SSF56112">
    <property type="entry name" value="Protein kinase-like (PK-like)"/>
    <property type="match status" value="1"/>
</dbReference>
<dbReference type="InterPro" id="IPR011009">
    <property type="entry name" value="Kinase-like_dom_sf"/>
</dbReference>
<evidence type="ECO:0000256" key="14">
    <source>
        <dbReference type="ARBA" id="ARBA00022777"/>
    </source>
</evidence>
<evidence type="ECO:0000256" key="11">
    <source>
        <dbReference type="ARBA" id="ARBA00022729"/>
    </source>
</evidence>
<keyword evidence="10 23" id="KW-0812">Transmembrane</keyword>
<comment type="catalytic activity">
    <reaction evidence="20">
        <text>L-threonyl-[protein] + ATP = O-phospho-L-threonyl-[protein] + ADP + H(+)</text>
        <dbReference type="Rhea" id="RHEA:46608"/>
        <dbReference type="Rhea" id="RHEA-COMP:11060"/>
        <dbReference type="Rhea" id="RHEA-COMP:11605"/>
        <dbReference type="ChEBI" id="CHEBI:15378"/>
        <dbReference type="ChEBI" id="CHEBI:30013"/>
        <dbReference type="ChEBI" id="CHEBI:30616"/>
        <dbReference type="ChEBI" id="CHEBI:61977"/>
        <dbReference type="ChEBI" id="CHEBI:456216"/>
        <dbReference type="EC" id="2.7.11.1"/>
    </reaction>
</comment>
<keyword evidence="6" id="KW-0723">Serine/threonine-protein kinase</keyword>
<keyword evidence="17 23" id="KW-0472">Membrane</keyword>
<dbReference type="FunFam" id="3.30.200.20:FF:000661">
    <property type="entry name" value="Serine-threonine protein kinase plant-type"/>
    <property type="match status" value="1"/>
</dbReference>
<comment type="subcellular location">
    <subcellularLocation>
        <location evidence="1">Cell membrane</location>
        <topology evidence="1">Single-pass membrane protein</topology>
    </subcellularLocation>
    <subcellularLocation>
        <location evidence="2">Membrane</location>
        <topology evidence="2">Single-pass type I membrane protein</topology>
    </subcellularLocation>
</comment>
<dbReference type="Pfam" id="PF08263">
    <property type="entry name" value="LRRNT_2"/>
    <property type="match status" value="1"/>
</dbReference>
<keyword evidence="15 22" id="KW-0067">ATP-binding</keyword>
<dbReference type="PANTHER" id="PTHR48005">
    <property type="entry name" value="LEUCINE RICH REPEAT KINASE 2"/>
    <property type="match status" value="1"/>
</dbReference>
<protein>
    <recommendedName>
        <fullName evidence="4">non-specific serine/threonine protein kinase</fullName>
        <ecNumber evidence="4">2.7.11.1</ecNumber>
    </recommendedName>
</protein>
<keyword evidence="18" id="KW-0675">Receptor</keyword>
<dbReference type="InterPro" id="IPR017441">
    <property type="entry name" value="Protein_kinase_ATP_BS"/>
</dbReference>
<keyword evidence="11 24" id="KW-0732">Signal</keyword>
<comment type="caution">
    <text evidence="26">The sequence shown here is derived from an EMBL/GenBank/DDBJ whole genome shotgun (WGS) entry which is preliminary data.</text>
</comment>
<keyword evidence="14" id="KW-0418">Kinase</keyword>
<evidence type="ECO:0000313" key="27">
    <source>
        <dbReference type="Proteomes" id="UP001054889"/>
    </source>
</evidence>
<dbReference type="Proteomes" id="UP001054889">
    <property type="component" value="Unassembled WGS sequence"/>
</dbReference>
<evidence type="ECO:0000256" key="22">
    <source>
        <dbReference type="PROSITE-ProRule" id="PRU10141"/>
    </source>
</evidence>
<feature type="transmembrane region" description="Helical" evidence="23">
    <location>
        <begin position="736"/>
        <end position="756"/>
    </location>
</feature>
<keyword evidence="5" id="KW-1003">Cell membrane</keyword>
<dbReference type="Pfam" id="PF07714">
    <property type="entry name" value="PK_Tyr_Ser-Thr"/>
    <property type="match status" value="1"/>
</dbReference>
<dbReference type="InterPro" id="IPR008271">
    <property type="entry name" value="Ser/Thr_kinase_AS"/>
</dbReference>
<feature type="chain" id="PRO_5043730564" description="non-specific serine/threonine protein kinase" evidence="24">
    <location>
        <begin position="26"/>
        <end position="1095"/>
    </location>
</feature>
<evidence type="ECO:0000256" key="21">
    <source>
        <dbReference type="ARBA" id="ARBA00048679"/>
    </source>
</evidence>
<dbReference type="InterPro" id="IPR013210">
    <property type="entry name" value="LRR_N_plant-typ"/>
</dbReference>
<evidence type="ECO:0000256" key="19">
    <source>
        <dbReference type="ARBA" id="ARBA00023180"/>
    </source>
</evidence>
<dbReference type="Gene3D" id="1.10.510.10">
    <property type="entry name" value="Transferase(Phosphotransferase) domain 1"/>
    <property type="match status" value="1"/>
</dbReference>
<keyword evidence="9" id="KW-0808">Transferase</keyword>
<evidence type="ECO:0000256" key="4">
    <source>
        <dbReference type="ARBA" id="ARBA00012513"/>
    </source>
</evidence>
<evidence type="ECO:0000256" key="23">
    <source>
        <dbReference type="SAM" id="Phobius"/>
    </source>
</evidence>
<gene>
    <name evidence="26" type="primary">gb16231</name>
    <name evidence="26" type="ORF">PR202_gb16231</name>
</gene>
<evidence type="ECO:0000256" key="8">
    <source>
        <dbReference type="ARBA" id="ARBA00022614"/>
    </source>
</evidence>
<evidence type="ECO:0000256" key="12">
    <source>
        <dbReference type="ARBA" id="ARBA00022737"/>
    </source>
</evidence>
<dbReference type="Pfam" id="PF23598">
    <property type="entry name" value="LRR_14"/>
    <property type="match status" value="1"/>
</dbReference>
<dbReference type="GO" id="GO:0005886">
    <property type="term" value="C:plasma membrane"/>
    <property type="evidence" value="ECO:0007669"/>
    <property type="project" value="UniProtKB-SubCell"/>
</dbReference>
<organism evidence="26 27">
    <name type="scientific">Eleusine coracana subsp. coracana</name>
    <dbReference type="NCBI Taxonomy" id="191504"/>
    <lineage>
        <taxon>Eukaryota</taxon>
        <taxon>Viridiplantae</taxon>
        <taxon>Streptophyta</taxon>
        <taxon>Embryophyta</taxon>
        <taxon>Tracheophyta</taxon>
        <taxon>Spermatophyta</taxon>
        <taxon>Magnoliopsida</taxon>
        <taxon>Liliopsida</taxon>
        <taxon>Poales</taxon>
        <taxon>Poaceae</taxon>
        <taxon>PACMAD clade</taxon>
        <taxon>Chloridoideae</taxon>
        <taxon>Cynodonteae</taxon>
        <taxon>Eleusininae</taxon>
        <taxon>Eleusine</taxon>
    </lineage>
</organism>
<dbReference type="SUPFAM" id="SSF52047">
    <property type="entry name" value="RNI-like"/>
    <property type="match status" value="2"/>
</dbReference>
<evidence type="ECO:0000256" key="9">
    <source>
        <dbReference type="ARBA" id="ARBA00022679"/>
    </source>
</evidence>
<keyword evidence="8" id="KW-0433">Leucine-rich repeat</keyword>
<dbReference type="InterPro" id="IPR032675">
    <property type="entry name" value="LRR_dom_sf"/>
</dbReference>
<proteinExistence type="inferred from homology"/>
<dbReference type="InterPro" id="IPR055414">
    <property type="entry name" value="LRR_R13L4/SHOC2-like"/>
</dbReference>
<dbReference type="FunFam" id="3.80.10.10:FF:000317">
    <property type="entry name" value="Inactive leucine-rich repeat receptor-like protein kinase"/>
    <property type="match status" value="1"/>
</dbReference>
<evidence type="ECO:0000256" key="2">
    <source>
        <dbReference type="ARBA" id="ARBA00004479"/>
    </source>
</evidence>
<comment type="catalytic activity">
    <reaction evidence="21">
        <text>L-seryl-[protein] + ATP = O-phospho-L-seryl-[protein] + ADP + H(+)</text>
        <dbReference type="Rhea" id="RHEA:17989"/>
        <dbReference type="Rhea" id="RHEA-COMP:9863"/>
        <dbReference type="Rhea" id="RHEA-COMP:11604"/>
        <dbReference type="ChEBI" id="CHEBI:15378"/>
        <dbReference type="ChEBI" id="CHEBI:29999"/>
        <dbReference type="ChEBI" id="CHEBI:30616"/>
        <dbReference type="ChEBI" id="CHEBI:83421"/>
        <dbReference type="ChEBI" id="CHEBI:456216"/>
        <dbReference type="EC" id="2.7.11.1"/>
    </reaction>
</comment>
<dbReference type="InterPro" id="IPR003591">
    <property type="entry name" value="Leu-rich_rpt_typical-subtyp"/>
</dbReference>
<evidence type="ECO:0000256" key="7">
    <source>
        <dbReference type="ARBA" id="ARBA00022553"/>
    </source>
</evidence>
<evidence type="ECO:0000256" key="1">
    <source>
        <dbReference type="ARBA" id="ARBA00004162"/>
    </source>
</evidence>
<comment type="similarity">
    <text evidence="3">Belongs to the protein kinase superfamily. Ser/Thr protein kinase family.</text>
</comment>
<dbReference type="InterPro" id="IPR001611">
    <property type="entry name" value="Leu-rich_rpt"/>
</dbReference>
<dbReference type="GO" id="GO:0005524">
    <property type="term" value="F:ATP binding"/>
    <property type="evidence" value="ECO:0007669"/>
    <property type="project" value="UniProtKB-UniRule"/>
</dbReference>
<dbReference type="EC" id="2.7.11.1" evidence="4"/>
<dbReference type="FunFam" id="3.80.10.10:FF:000095">
    <property type="entry name" value="LRR receptor-like serine/threonine-protein kinase GSO1"/>
    <property type="match status" value="1"/>
</dbReference>
<dbReference type="FunFam" id="3.80.10.10:FF:000101">
    <property type="entry name" value="LRR receptor-like serine/threonine-protein kinase ERECTA"/>
    <property type="match status" value="1"/>
</dbReference>
<keyword evidence="12" id="KW-0677">Repeat</keyword>
<name>A0AAV5EZX3_ELECO</name>
<evidence type="ECO:0000256" key="10">
    <source>
        <dbReference type="ARBA" id="ARBA00022692"/>
    </source>
</evidence>
<dbReference type="Pfam" id="PF00560">
    <property type="entry name" value="LRR_1"/>
    <property type="match status" value="6"/>
</dbReference>
<evidence type="ECO:0000256" key="3">
    <source>
        <dbReference type="ARBA" id="ARBA00008684"/>
    </source>
</evidence>
<dbReference type="PROSITE" id="PS00108">
    <property type="entry name" value="PROTEIN_KINASE_ST"/>
    <property type="match status" value="1"/>
</dbReference>
<dbReference type="GO" id="GO:0004674">
    <property type="term" value="F:protein serine/threonine kinase activity"/>
    <property type="evidence" value="ECO:0007669"/>
    <property type="project" value="UniProtKB-KW"/>
</dbReference>
<keyword evidence="19" id="KW-0325">Glycoprotein</keyword>
<reference evidence="26" key="1">
    <citation type="journal article" date="2018" name="DNA Res.">
        <title>Multiple hybrid de novo genome assembly of finger millet, an orphan allotetraploid crop.</title>
        <authorList>
            <person name="Hatakeyama M."/>
            <person name="Aluri S."/>
            <person name="Balachadran M.T."/>
            <person name="Sivarajan S.R."/>
            <person name="Patrignani A."/>
            <person name="Gruter S."/>
            <person name="Poveda L."/>
            <person name="Shimizu-Inatsugi R."/>
            <person name="Baeten J."/>
            <person name="Francoijs K.J."/>
            <person name="Nataraja K.N."/>
            <person name="Reddy Y.A.N."/>
            <person name="Phadnis S."/>
            <person name="Ravikumar R.L."/>
            <person name="Schlapbach R."/>
            <person name="Sreeman S.M."/>
            <person name="Shimizu K.K."/>
        </authorList>
    </citation>
    <scope>NUCLEOTIDE SEQUENCE</scope>
</reference>
<feature type="domain" description="Protein kinase" evidence="25">
    <location>
        <begin position="796"/>
        <end position="1094"/>
    </location>
</feature>
<dbReference type="SMART" id="SM00369">
    <property type="entry name" value="LRR_TYP"/>
    <property type="match status" value="11"/>
</dbReference>
<dbReference type="EMBL" id="BQKI01000080">
    <property type="protein sequence ID" value="GJN28144.1"/>
    <property type="molecule type" value="Genomic_DNA"/>
</dbReference>
<evidence type="ECO:0000259" key="25">
    <source>
        <dbReference type="PROSITE" id="PS50011"/>
    </source>
</evidence>
<evidence type="ECO:0000256" key="6">
    <source>
        <dbReference type="ARBA" id="ARBA00022527"/>
    </source>
</evidence>
<evidence type="ECO:0000256" key="16">
    <source>
        <dbReference type="ARBA" id="ARBA00022989"/>
    </source>
</evidence>
<keyword evidence="13 22" id="KW-0547">Nucleotide-binding</keyword>
<reference evidence="26" key="2">
    <citation type="submission" date="2021-12" db="EMBL/GenBank/DDBJ databases">
        <title>Resequencing data analysis of finger millet.</title>
        <authorList>
            <person name="Hatakeyama M."/>
            <person name="Aluri S."/>
            <person name="Balachadran M.T."/>
            <person name="Sivarajan S.R."/>
            <person name="Poveda L."/>
            <person name="Shimizu-Inatsugi R."/>
            <person name="Schlapbach R."/>
            <person name="Sreeman S.M."/>
            <person name="Shimizu K.K."/>
        </authorList>
    </citation>
    <scope>NUCLEOTIDE SEQUENCE</scope>
</reference>
<evidence type="ECO:0000256" key="24">
    <source>
        <dbReference type="SAM" id="SignalP"/>
    </source>
</evidence>
<keyword evidence="7" id="KW-0597">Phosphoprotein</keyword>
<keyword evidence="27" id="KW-1185">Reference proteome</keyword>
<evidence type="ECO:0000256" key="13">
    <source>
        <dbReference type="ARBA" id="ARBA00022741"/>
    </source>
</evidence>